<proteinExistence type="predicted"/>
<dbReference type="EMBL" id="CP064954">
    <property type="protein sequence ID" value="QPK80241.1"/>
    <property type="molecule type" value="Genomic_DNA"/>
</dbReference>
<evidence type="ECO:0000313" key="3">
    <source>
        <dbReference type="Proteomes" id="UP000594681"/>
    </source>
</evidence>
<evidence type="ECO:0000256" key="1">
    <source>
        <dbReference type="SAM" id="Phobius"/>
    </source>
</evidence>
<reference evidence="2 3" key="1">
    <citation type="submission" date="2020-11" db="EMBL/GenBank/DDBJ databases">
        <title>Corynebacterium sp. ZJ-599.</title>
        <authorList>
            <person name="Zhou J."/>
        </authorList>
    </citation>
    <scope>NUCLEOTIDE SEQUENCE [LARGE SCALE GENOMIC DNA]</scope>
    <source>
        <strain evidence="2 3">ZJ-599</strain>
    </source>
</reference>
<protein>
    <recommendedName>
        <fullName evidence="4">TadE-like protein</fullName>
    </recommendedName>
</protein>
<name>A0A7T0KGD3_9CORY</name>
<dbReference type="KEGG" id="cliz:G7Y31_01075"/>
<keyword evidence="3" id="KW-1185">Reference proteome</keyword>
<dbReference type="AlphaFoldDB" id="A0A7T0KGD3"/>
<organism evidence="2 3">
    <name type="scientific">Corynebacterium lizhenjunii</name>
    <dbReference type="NCBI Taxonomy" id="2709394"/>
    <lineage>
        <taxon>Bacteria</taxon>
        <taxon>Bacillati</taxon>
        <taxon>Actinomycetota</taxon>
        <taxon>Actinomycetes</taxon>
        <taxon>Mycobacteriales</taxon>
        <taxon>Corynebacteriaceae</taxon>
        <taxon>Corynebacterium</taxon>
    </lineage>
</organism>
<evidence type="ECO:0000313" key="2">
    <source>
        <dbReference type="EMBL" id="QPK80241.1"/>
    </source>
</evidence>
<keyword evidence="1" id="KW-1133">Transmembrane helix</keyword>
<evidence type="ECO:0008006" key="4">
    <source>
        <dbReference type="Google" id="ProtNLM"/>
    </source>
</evidence>
<dbReference type="Proteomes" id="UP000594681">
    <property type="component" value="Chromosome"/>
</dbReference>
<keyword evidence="1" id="KW-0472">Membrane</keyword>
<accession>A0A7T0KGD3</accession>
<feature type="transmembrane region" description="Helical" evidence="1">
    <location>
        <begin position="21"/>
        <end position="42"/>
    </location>
</feature>
<sequence length="107" mass="11267">MAWHGRWRWLGTDRGSVSVEAALGLSTLVLVVMAMVAAIATMSSHLAAVDIAGAAARAYAIGQDFTPPRGDVEVHQEGELVRVTARVPAPFGVMQAQAVFPLEVVGQ</sequence>
<gene>
    <name evidence="2" type="ORF">G7Y31_01075</name>
</gene>
<keyword evidence="1" id="KW-0812">Transmembrane</keyword>